<comment type="caution">
    <text evidence="8">The sequence shown here is derived from an EMBL/GenBank/DDBJ whole genome shotgun (WGS) entry which is preliminary data.</text>
</comment>
<evidence type="ECO:0000259" key="7">
    <source>
        <dbReference type="PROSITE" id="PS50977"/>
    </source>
</evidence>
<evidence type="ECO:0000256" key="4">
    <source>
        <dbReference type="ARBA" id="ARBA00023163"/>
    </source>
</evidence>
<dbReference type="EMBL" id="BAAAQW010000014">
    <property type="protein sequence ID" value="GAA2203328.1"/>
    <property type="molecule type" value="Genomic_DNA"/>
</dbReference>
<proteinExistence type="predicted"/>
<dbReference type="InterPro" id="IPR009057">
    <property type="entry name" value="Homeodomain-like_sf"/>
</dbReference>
<keyword evidence="2" id="KW-0805">Transcription regulation</keyword>
<dbReference type="InterPro" id="IPR050109">
    <property type="entry name" value="HTH-type_TetR-like_transc_reg"/>
</dbReference>
<evidence type="ECO:0000313" key="8">
    <source>
        <dbReference type="EMBL" id="GAA2203328.1"/>
    </source>
</evidence>
<feature type="DNA-binding region" description="H-T-H motif" evidence="5">
    <location>
        <begin position="73"/>
        <end position="92"/>
    </location>
</feature>
<feature type="domain" description="HTH tetR-type" evidence="7">
    <location>
        <begin position="50"/>
        <end position="110"/>
    </location>
</feature>
<keyword evidence="9" id="KW-1185">Reference proteome</keyword>
<dbReference type="PANTHER" id="PTHR30055:SF151">
    <property type="entry name" value="TRANSCRIPTIONAL REGULATORY PROTEIN"/>
    <property type="match status" value="1"/>
</dbReference>
<dbReference type="InterPro" id="IPR004111">
    <property type="entry name" value="Repressor_TetR_C"/>
</dbReference>
<evidence type="ECO:0000256" key="3">
    <source>
        <dbReference type="ARBA" id="ARBA00023125"/>
    </source>
</evidence>
<reference evidence="9" key="1">
    <citation type="journal article" date="2019" name="Int. J. Syst. Evol. Microbiol.">
        <title>The Global Catalogue of Microorganisms (GCM) 10K type strain sequencing project: providing services to taxonomists for standard genome sequencing and annotation.</title>
        <authorList>
            <consortium name="The Broad Institute Genomics Platform"/>
            <consortium name="The Broad Institute Genome Sequencing Center for Infectious Disease"/>
            <person name="Wu L."/>
            <person name="Ma J."/>
        </authorList>
    </citation>
    <scope>NUCLEOTIDE SEQUENCE [LARGE SCALE GENOMIC DNA]</scope>
    <source>
        <strain evidence="9">JCM 16034</strain>
    </source>
</reference>
<sequence>MTQATVNPRSGPAPPPFARSPPRLRGMEIPAADGPETAEPRRRGRPPRPVLSREKITTAALAVIRRAGYEGLTMAALARELRTAPSALYNHVKSKDEVLNWVQDDVNEAIDTSGFEEGPWDLALTRWAHSYRDAFARHSPLIPVIAVLPITGAPNTLAMYERVAGGLRTGGWPEDLVVDVIVAVESFVLGSAMDVSAPEWIFDVGDRRDLAPTFADAVAARPRRGAAAADDAFGLGLTALVAGLRGTLAAVRATRA</sequence>
<dbReference type="PROSITE" id="PS50977">
    <property type="entry name" value="HTH_TETR_2"/>
    <property type="match status" value="1"/>
</dbReference>
<keyword evidence="3 5" id="KW-0238">DNA-binding</keyword>
<keyword evidence="1" id="KW-0678">Repressor</keyword>
<evidence type="ECO:0000256" key="1">
    <source>
        <dbReference type="ARBA" id="ARBA00022491"/>
    </source>
</evidence>
<gene>
    <name evidence="8" type="ORF">GCM10009849_35260</name>
</gene>
<keyword evidence="4" id="KW-0804">Transcription</keyword>
<evidence type="ECO:0000256" key="6">
    <source>
        <dbReference type="SAM" id="MobiDB-lite"/>
    </source>
</evidence>
<dbReference type="Pfam" id="PF02909">
    <property type="entry name" value="TetR_C_1"/>
    <property type="match status" value="1"/>
</dbReference>
<dbReference type="PRINTS" id="PR00400">
    <property type="entry name" value="TETREPRESSOR"/>
</dbReference>
<dbReference type="SUPFAM" id="SSF48498">
    <property type="entry name" value="Tetracyclin repressor-like, C-terminal domain"/>
    <property type="match status" value="1"/>
</dbReference>
<organism evidence="8 9">
    <name type="scientific">Sinomonas flava</name>
    <dbReference type="NCBI Taxonomy" id="496857"/>
    <lineage>
        <taxon>Bacteria</taxon>
        <taxon>Bacillati</taxon>
        <taxon>Actinomycetota</taxon>
        <taxon>Actinomycetes</taxon>
        <taxon>Micrococcales</taxon>
        <taxon>Micrococcaceae</taxon>
        <taxon>Sinomonas</taxon>
    </lineage>
</organism>
<evidence type="ECO:0000256" key="5">
    <source>
        <dbReference type="PROSITE-ProRule" id="PRU00335"/>
    </source>
</evidence>
<protein>
    <submittedName>
        <fullName evidence="8">Helix-turn-helix domain-containing protein</fullName>
    </submittedName>
</protein>
<dbReference type="Proteomes" id="UP001500432">
    <property type="component" value="Unassembled WGS sequence"/>
</dbReference>
<dbReference type="Pfam" id="PF00440">
    <property type="entry name" value="TetR_N"/>
    <property type="match status" value="1"/>
</dbReference>
<dbReference type="SUPFAM" id="SSF46689">
    <property type="entry name" value="Homeodomain-like"/>
    <property type="match status" value="1"/>
</dbReference>
<dbReference type="InterPro" id="IPR036271">
    <property type="entry name" value="Tet_transcr_reg_TetR-rel_C_sf"/>
</dbReference>
<name>A0ABP5NYZ0_9MICC</name>
<evidence type="ECO:0000313" key="9">
    <source>
        <dbReference type="Proteomes" id="UP001500432"/>
    </source>
</evidence>
<dbReference type="InterPro" id="IPR001647">
    <property type="entry name" value="HTH_TetR"/>
</dbReference>
<evidence type="ECO:0000256" key="2">
    <source>
        <dbReference type="ARBA" id="ARBA00023015"/>
    </source>
</evidence>
<dbReference type="Gene3D" id="1.10.357.10">
    <property type="entry name" value="Tetracycline Repressor, domain 2"/>
    <property type="match status" value="1"/>
</dbReference>
<feature type="region of interest" description="Disordered" evidence="6">
    <location>
        <begin position="1"/>
        <end position="52"/>
    </location>
</feature>
<dbReference type="InterPro" id="IPR003012">
    <property type="entry name" value="Tet_transcr_reg_TetR"/>
</dbReference>
<accession>A0ABP5NYZ0</accession>
<dbReference type="PANTHER" id="PTHR30055">
    <property type="entry name" value="HTH-TYPE TRANSCRIPTIONAL REGULATOR RUTR"/>
    <property type="match status" value="1"/>
</dbReference>